<dbReference type="Gene3D" id="3.40.630.30">
    <property type="match status" value="1"/>
</dbReference>
<dbReference type="PROSITE" id="PS51186">
    <property type="entry name" value="GNAT"/>
    <property type="match status" value="1"/>
</dbReference>
<reference evidence="16 17" key="1">
    <citation type="journal article" date="2011" name="J. Gen. Appl. Microbiol.">
        <title>Draft genome sequencing of the enigmatic basidiomycete Mixia osmundae.</title>
        <authorList>
            <person name="Nishida H."/>
            <person name="Nagatsuka Y."/>
            <person name="Sugiyama J."/>
        </authorList>
    </citation>
    <scope>NUCLEOTIDE SEQUENCE [LARGE SCALE GENOMIC DNA]</scope>
    <source>
        <strain evidence="17">CBS 9802 / IAM 14324 / JCM 22182 / KY 12970</strain>
    </source>
</reference>
<feature type="region of interest" description="Disordered" evidence="13">
    <location>
        <begin position="1125"/>
        <end position="1183"/>
    </location>
</feature>
<feature type="domain" description="N-acetyltransferase" evidence="15">
    <location>
        <begin position="301"/>
        <end position="453"/>
    </location>
</feature>
<dbReference type="InterPro" id="IPR036291">
    <property type="entry name" value="NAD(P)-bd_dom_sf"/>
</dbReference>
<dbReference type="CDD" id="cd05509">
    <property type="entry name" value="Bromo_gcn5_like"/>
    <property type="match status" value="1"/>
</dbReference>
<feature type="compositionally biased region" description="Polar residues" evidence="13">
    <location>
        <begin position="215"/>
        <end position="226"/>
    </location>
</feature>
<comment type="subcellular location">
    <subcellularLocation>
        <location evidence="1">Nucleus</location>
    </subcellularLocation>
</comment>
<dbReference type="Pfam" id="PF00583">
    <property type="entry name" value="Acetyltransf_1"/>
    <property type="match status" value="1"/>
</dbReference>
<feature type="compositionally biased region" description="Low complexity" evidence="13">
    <location>
        <begin position="128"/>
        <end position="144"/>
    </location>
</feature>
<evidence type="ECO:0000256" key="11">
    <source>
        <dbReference type="ARBA" id="ARBA00023315"/>
    </source>
</evidence>
<dbReference type="InterPro" id="IPR016181">
    <property type="entry name" value="Acyl_CoA_acyltransferase"/>
</dbReference>
<dbReference type="Pfam" id="PF00439">
    <property type="entry name" value="Bromodomain"/>
    <property type="match status" value="1"/>
</dbReference>
<dbReference type="EMBL" id="BABT02000062">
    <property type="protein sequence ID" value="GAA95427.1"/>
    <property type="molecule type" value="Genomic_DNA"/>
</dbReference>
<dbReference type="SMART" id="SM00297">
    <property type="entry name" value="BROMO"/>
    <property type="match status" value="1"/>
</dbReference>
<dbReference type="GO" id="GO:0005634">
    <property type="term" value="C:nucleus"/>
    <property type="evidence" value="ECO:0007669"/>
    <property type="project" value="UniProtKB-SubCell"/>
</dbReference>
<evidence type="ECO:0000256" key="7">
    <source>
        <dbReference type="ARBA" id="ARBA00023117"/>
    </source>
</evidence>
<feature type="compositionally biased region" description="Polar residues" evidence="13">
    <location>
        <begin position="52"/>
        <end position="61"/>
    </location>
</feature>
<reference evidence="16 17" key="2">
    <citation type="journal article" date="2012" name="Open Biol.">
        <title>Characteristics of nucleosomes and linker DNA regions on the genome of the basidiomycete Mixia osmundae revealed by mono- and dinucleosome mapping.</title>
        <authorList>
            <person name="Nishida H."/>
            <person name="Kondo S."/>
            <person name="Matsumoto T."/>
            <person name="Suzuki Y."/>
            <person name="Yoshikawa H."/>
            <person name="Taylor T.D."/>
            <person name="Sugiyama J."/>
        </authorList>
    </citation>
    <scope>NUCLEOTIDE SEQUENCE [LARGE SCALE GENOMIC DNA]</scope>
    <source>
        <strain evidence="17">CBS 9802 / IAM 14324 / JCM 22182 / KY 12970</strain>
    </source>
</reference>
<evidence type="ECO:0000256" key="3">
    <source>
        <dbReference type="ARBA" id="ARBA00013184"/>
    </source>
</evidence>
<feature type="domain" description="Bromo" evidence="14">
    <location>
        <begin position="540"/>
        <end position="610"/>
    </location>
</feature>
<feature type="compositionally biased region" description="Low complexity" evidence="13">
    <location>
        <begin position="79"/>
        <end position="96"/>
    </location>
</feature>
<dbReference type="GO" id="GO:0010484">
    <property type="term" value="F:histone H3 acetyltransferase activity"/>
    <property type="evidence" value="ECO:0007669"/>
    <property type="project" value="TreeGrafter"/>
</dbReference>
<dbReference type="SUPFAM" id="SSF55729">
    <property type="entry name" value="Acyl-CoA N-acyltransferases (Nat)"/>
    <property type="match status" value="1"/>
</dbReference>
<evidence type="ECO:0000256" key="6">
    <source>
        <dbReference type="ARBA" id="ARBA00023015"/>
    </source>
</evidence>
<dbReference type="HOGENOM" id="CLU_272742_0_0_1"/>
<evidence type="ECO:0000256" key="13">
    <source>
        <dbReference type="SAM" id="MobiDB-lite"/>
    </source>
</evidence>
<dbReference type="Pfam" id="PF08546">
    <property type="entry name" value="ApbA_C"/>
    <property type="match status" value="1"/>
</dbReference>
<keyword evidence="9" id="KW-0804">Transcription</keyword>
<dbReference type="PROSITE" id="PS00633">
    <property type="entry name" value="BROMODOMAIN_1"/>
    <property type="match status" value="1"/>
</dbReference>
<keyword evidence="10" id="KW-0539">Nucleus</keyword>
<feature type="compositionally biased region" description="Low complexity" evidence="13">
    <location>
        <begin position="31"/>
        <end position="51"/>
    </location>
</feature>
<dbReference type="PANTHER" id="PTHR45750:SF3">
    <property type="entry name" value="HISTONE ACETYLTRANSFERASE"/>
    <property type="match status" value="1"/>
</dbReference>
<dbReference type="InterPro" id="IPR013328">
    <property type="entry name" value="6PGD_dom2"/>
</dbReference>
<protein>
    <recommendedName>
        <fullName evidence="3">histone acetyltransferase</fullName>
        <ecNumber evidence="3">2.3.1.48</ecNumber>
    </recommendedName>
</protein>
<dbReference type="STRING" id="764103.G7DXW7"/>
<dbReference type="eggNOG" id="KOG1472">
    <property type="taxonomic scope" value="Eukaryota"/>
</dbReference>
<dbReference type="AlphaFoldDB" id="G7DXW7"/>
<dbReference type="Gene3D" id="1.20.920.10">
    <property type="entry name" value="Bromodomain-like"/>
    <property type="match status" value="1"/>
</dbReference>
<dbReference type="OrthoDB" id="1937912at2759"/>
<keyword evidence="8" id="KW-0010">Activator</keyword>
<comment type="similarity">
    <text evidence="2">Belongs to the acetyltransferase family. GCN5 subfamily.</text>
</comment>
<evidence type="ECO:0000256" key="4">
    <source>
        <dbReference type="ARBA" id="ARBA00022679"/>
    </source>
</evidence>
<organism evidence="16 17">
    <name type="scientific">Mixia osmundae (strain CBS 9802 / IAM 14324 / JCM 22182 / KY 12970)</name>
    <dbReference type="NCBI Taxonomy" id="764103"/>
    <lineage>
        <taxon>Eukaryota</taxon>
        <taxon>Fungi</taxon>
        <taxon>Dikarya</taxon>
        <taxon>Basidiomycota</taxon>
        <taxon>Pucciniomycotina</taxon>
        <taxon>Mixiomycetes</taxon>
        <taxon>Mixiales</taxon>
        <taxon>Mixiaceae</taxon>
        <taxon>Mixia</taxon>
    </lineage>
</organism>
<name>G7DXW7_MIXOS</name>
<evidence type="ECO:0000256" key="2">
    <source>
        <dbReference type="ARBA" id="ARBA00008607"/>
    </source>
</evidence>
<evidence type="ECO:0000259" key="15">
    <source>
        <dbReference type="PROSITE" id="PS51186"/>
    </source>
</evidence>
<feature type="region of interest" description="Disordered" evidence="13">
    <location>
        <begin position="187"/>
        <end position="226"/>
    </location>
</feature>
<evidence type="ECO:0000256" key="12">
    <source>
        <dbReference type="PROSITE-ProRule" id="PRU00035"/>
    </source>
</evidence>
<dbReference type="InterPro" id="IPR008927">
    <property type="entry name" value="6-PGluconate_DH-like_C_sf"/>
</dbReference>
<dbReference type="InterPro" id="IPR001487">
    <property type="entry name" value="Bromodomain"/>
</dbReference>
<dbReference type="GO" id="GO:0000123">
    <property type="term" value="C:histone acetyltransferase complex"/>
    <property type="evidence" value="ECO:0007669"/>
    <property type="project" value="TreeGrafter"/>
</dbReference>
<dbReference type="InterPro" id="IPR013752">
    <property type="entry name" value="KPA_reductase"/>
</dbReference>
<dbReference type="FunFam" id="3.40.630.30:FF:000004">
    <property type="entry name" value="Histone acetyltransferase KAT2A"/>
    <property type="match status" value="1"/>
</dbReference>
<keyword evidence="6" id="KW-0805">Transcription regulation</keyword>
<evidence type="ECO:0000256" key="8">
    <source>
        <dbReference type="ARBA" id="ARBA00023159"/>
    </source>
</evidence>
<dbReference type="Proteomes" id="UP000009131">
    <property type="component" value="Unassembled WGS sequence"/>
</dbReference>
<feature type="compositionally biased region" description="Low complexity" evidence="13">
    <location>
        <begin position="203"/>
        <end position="214"/>
    </location>
</feature>
<dbReference type="InterPro" id="IPR013332">
    <property type="entry name" value="KPR_N"/>
</dbReference>
<dbReference type="InParanoid" id="G7DXW7"/>
<keyword evidence="5" id="KW-0156">Chromatin regulator</keyword>
<keyword evidence="4" id="KW-0808">Transferase</keyword>
<evidence type="ECO:0000313" key="16">
    <source>
        <dbReference type="EMBL" id="GAA95427.1"/>
    </source>
</evidence>
<dbReference type="Gene3D" id="3.40.50.720">
    <property type="entry name" value="NAD(P)-binding Rossmann-like Domain"/>
    <property type="match status" value="1"/>
</dbReference>
<evidence type="ECO:0000256" key="9">
    <source>
        <dbReference type="ARBA" id="ARBA00023163"/>
    </source>
</evidence>
<keyword evidence="11" id="KW-0012">Acyltransferase</keyword>
<dbReference type="InterPro" id="IPR018359">
    <property type="entry name" value="Bromodomain_CS"/>
</dbReference>
<dbReference type="PRINTS" id="PR00503">
    <property type="entry name" value="BROMODOMAIN"/>
</dbReference>
<evidence type="ECO:0000256" key="10">
    <source>
        <dbReference type="ARBA" id="ARBA00023242"/>
    </source>
</evidence>
<evidence type="ECO:0000313" key="17">
    <source>
        <dbReference type="Proteomes" id="UP000009131"/>
    </source>
</evidence>
<dbReference type="Pfam" id="PF02558">
    <property type="entry name" value="ApbA"/>
    <property type="match status" value="1"/>
</dbReference>
<dbReference type="GO" id="GO:0045944">
    <property type="term" value="P:positive regulation of transcription by RNA polymerase II"/>
    <property type="evidence" value="ECO:0007669"/>
    <property type="project" value="TreeGrafter"/>
</dbReference>
<evidence type="ECO:0000256" key="5">
    <source>
        <dbReference type="ARBA" id="ARBA00022853"/>
    </source>
</evidence>
<feature type="compositionally biased region" description="Polar residues" evidence="13">
    <location>
        <begin position="161"/>
        <end position="171"/>
    </location>
</feature>
<dbReference type="PANTHER" id="PTHR45750">
    <property type="entry name" value="GH11602P"/>
    <property type="match status" value="1"/>
</dbReference>
<keyword evidence="17" id="KW-1185">Reference proteome</keyword>
<dbReference type="InterPro" id="IPR037800">
    <property type="entry name" value="GCN5"/>
</dbReference>
<dbReference type="InterPro" id="IPR036427">
    <property type="entry name" value="Bromodomain-like_sf"/>
</dbReference>
<evidence type="ECO:0000256" key="1">
    <source>
        <dbReference type="ARBA" id="ARBA00004123"/>
    </source>
</evidence>
<sequence length="1183" mass="127410">MPKATPKNTKLPKIPKKNAGALAKVAGTNRPAGADSPASATASTSGSPAPSEGSNQSSTPASAAGNVNRKRKNIHEPLAVVASQRAAAEAVAGQVEHFPVTSSSNAPEGSPTKKRKHSPSVASARRQLAGADSDGSSDLSAVDSPVLKSRFSEPRLDTPASDVSRTSTPASAQEILVPSLPVQVIASAGKQPSRAEPAGPIVSSSSKTSTTTASGAQVTQASTKTTPAASIVKGAGLENLARQEQLKLQLAKSTEEDEKRNLSGLAAGLAIDVNDLTTRAVAQERPALVEERHNVIRFVCVSNSQPTPTALILLTGAKNIFQRQLPKMPREYIARLVFDRNHWSLVIVKRGLQVVGGITFRPFEQRGFAEIVFCAITGTEQVKGYGSHLMNHLKDYTKKTFPSVTHFLTYADNYAIGYFKKQGFSKDIELDRSVWAGYIKDYEGGTIMECNMLDRIQYLDVQNILAKQKEAVLAKIRLISRSHIVHRGADLFQNGATSIDYRSVPGLRDIGWTPEMDVLTRRPQRGPHHNTMQRLLTDMQNHAAAWAFARPVNKDEVTDYYSVVTHPMDLETMEVKLDANQYKELPEFLGDAQLIFDNCRSYNSESSNYTKNANRLQAFLAERVQVYTTEAEQENDNLVDLVAVMSIDLQVNLRSINMADKPLEILVIGLGAVGTIYSYILSESKRARVTAIARSSYPVIAERGIDIHSDKFGEIPHWKPYRIVSSSNEAADRAYDFIICTFKALPDVIPTAELLAPFMPSSADNASATGAGAPTVVLIQNGIGIEKPVQASFPGIIIISVVAWIGANVLDKGATVEHGMLEKLVIGYYQGEERIHNSASVTHLDGGAPSGSSPSPHAPTTASETPSSSSTAGTGSGTGAGPGRTDSAPIASQFTPDRVEQGEARLREFASLLEAGGGQVEIAKDIQAQRWQKNLWNSAWSTLCALGRCTVSEACAPEVLPHTLPVVRRTMLEVMYVARAMGITERDMPADTIDATIKLTVRNYQIKRDPTTPGTPGAGLGAQDSFKLEEGASPPNKGFKPSMLLDLEYGRPMELEPIVGAVLDRARSKGVETPRLDLIYSALKISQEAAIRKRGHETSEHAIQWAMRKPAVGGAATSSDAWQKEVKRGQRLQKMNQPPVRAVKVTGRPVARSEAEVGGADQDNPPKQGESAASKHYGGAALD</sequence>
<feature type="region of interest" description="Disordered" evidence="13">
    <location>
        <begin position="1007"/>
        <end position="1039"/>
    </location>
</feature>
<dbReference type="Gene3D" id="1.10.1040.10">
    <property type="entry name" value="N-(1-d-carboxylethyl)-l-norvaline Dehydrogenase, domain 2"/>
    <property type="match status" value="1"/>
</dbReference>
<dbReference type="SUPFAM" id="SSF47370">
    <property type="entry name" value="Bromodomain"/>
    <property type="match status" value="1"/>
</dbReference>
<comment type="caution">
    <text evidence="16">The sequence shown here is derived from an EMBL/GenBank/DDBJ whole genome shotgun (WGS) entry which is preliminary data.</text>
</comment>
<dbReference type="InterPro" id="IPR000182">
    <property type="entry name" value="GNAT_dom"/>
</dbReference>
<dbReference type="SUPFAM" id="SSF51735">
    <property type="entry name" value="NAD(P)-binding Rossmann-fold domains"/>
    <property type="match status" value="1"/>
</dbReference>
<gene>
    <name evidence="16" type="primary">Mo02081</name>
    <name evidence="16" type="ORF">E5Q_02081</name>
</gene>
<feature type="compositionally biased region" description="Low complexity" evidence="13">
    <location>
        <begin position="846"/>
        <end position="873"/>
    </location>
</feature>
<dbReference type="SUPFAM" id="SSF48179">
    <property type="entry name" value="6-phosphogluconate dehydrogenase C-terminal domain-like"/>
    <property type="match status" value="1"/>
</dbReference>
<dbReference type="RefSeq" id="XP_014569947.1">
    <property type="nucleotide sequence ID" value="XM_014714461.1"/>
</dbReference>
<evidence type="ECO:0000259" key="14">
    <source>
        <dbReference type="PROSITE" id="PS50014"/>
    </source>
</evidence>
<feature type="region of interest" description="Disordered" evidence="13">
    <location>
        <begin position="841"/>
        <end position="891"/>
    </location>
</feature>
<keyword evidence="7 12" id="KW-0103">Bromodomain</keyword>
<dbReference type="CDD" id="cd04301">
    <property type="entry name" value="NAT_SF"/>
    <property type="match status" value="1"/>
</dbReference>
<proteinExistence type="inferred from homology"/>
<feature type="region of interest" description="Disordered" evidence="13">
    <location>
        <begin position="1"/>
        <end position="174"/>
    </location>
</feature>
<dbReference type="EC" id="2.3.1.48" evidence="3"/>
<dbReference type="PROSITE" id="PS50014">
    <property type="entry name" value="BROMODOMAIN_2"/>
    <property type="match status" value="1"/>
</dbReference>
<accession>G7DXW7</accession>